<gene>
    <name evidence="2" type="ORF">BLA29_010534</name>
</gene>
<dbReference type="GO" id="GO:0006508">
    <property type="term" value="P:proteolysis"/>
    <property type="evidence" value="ECO:0007669"/>
    <property type="project" value="InterPro"/>
</dbReference>
<dbReference type="GO" id="GO:0004252">
    <property type="term" value="F:serine-type endopeptidase activity"/>
    <property type="evidence" value="ECO:0007669"/>
    <property type="project" value="InterPro"/>
</dbReference>
<dbReference type="OrthoDB" id="6437225at2759"/>
<reference evidence="2 3" key="1">
    <citation type="submission" date="2017-03" db="EMBL/GenBank/DDBJ databases">
        <title>Genome Survey of Euroglyphus maynei.</title>
        <authorList>
            <person name="Arlian L.G."/>
            <person name="Morgan M.S."/>
            <person name="Rider S.D."/>
        </authorList>
    </citation>
    <scope>NUCLEOTIDE SEQUENCE [LARGE SCALE GENOMIC DNA]</scope>
    <source>
        <strain evidence="2">Arlian Lab</strain>
        <tissue evidence="2">Whole body</tissue>
    </source>
</reference>
<dbReference type="PROSITE" id="PS00134">
    <property type="entry name" value="TRYPSIN_HIS"/>
    <property type="match status" value="1"/>
</dbReference>
<dbReference type="InterPro" id="IPR001254">
    <property type="entry name" value="Trypsin_dom"/>
</dbReference>
<dbReference type="PANTHER" id="PTHR24258:SF140">
    <property type="entry name" value="BCDNA.GH08420-RELATED"/>
    <property type="match status" value="1"/>
</dbReference>
<dbReference type="InterPro" id="IPR018114">
    <property type="entry name" value="TRYPSIN_HIS"/>
</dbReference>
<dbReference type="Proteomes" id="UP000194236">
    <property type="component" value="Unassembled WGS sequence"/>
</dbReference>
<evidence type="ECO:0000259" key="1">
    <source>
        <dbReference type="PROSITE" id="PS50240"/>
    </source>
</evidence>
<sequence length="166" mass="18830">MKPIPIPPSNNENIQGLFRISKESVTFCLFIDISTQSQPKHVCGIKGSKRTQRVVGGSDSYPGEWCWQIALVNQQNKYICGGVLIGKQWALTAAHCVTNYLRKNEAIFIRAGEYDLTRNNRFGQIQKVQTIYVHHNHNGQSLDNGKLSWIIPMKTLFSPFFFSGKK</sequence>
<proteinExistence type="predicted"/>
<feature type="domain" description="Peptidase S1" evidence="1">
    <location>
        <begin position="54"/>
        <end position="166"/>
    </location>
</feature>
<dbReference type="PANTHER" id="PTHR24258">
    <property type="entry name" value="SERINE PROTEASE-RELATED"/>
    <property type="match status" value="1"/>
</dbReference>
<keyword evidence="3" id="KW-1185">Reference proteome</keyword>
<dbReference type="InterPro" id="IPR043504">
    <property type="entry name" value="Peptidase_S1_PA_chymotrypsin"/>
</dbReference>
<dbReference type="PROSITE" id="PS50240">
    <property type="entry name" value="TRYPSIN_DOM"/>
    <property type="match status" value="1"/>
</dbReference>
<evidence type="ECO:0000313" key="2">
    <source>
        <dbReference type="EMBL" id="OTF76165.1"/>
    </source>
</evidence>
<evidence type="ECO:0000313" key="3">
    <source>
        <dbReference type="Proteomes" id="UP000194236"/>
    </source>
</evidence>
<name>A0A1Y3BAA6_EURMA</name>
<organism evidence="2 3">
    <name type="scientific">Euroglyphus maynei</name>
    <name type="common">Mayne's house dust mite</name>
    <dbReference type="NCBI Taxonomy" id="6958"/>
    <lineage>
        <taxon>Eukaryota</taxon>
        <taxon>Metazoa</taxon>
        <taxon>Ecdysozoa</taxon>
        <taxon>Arthropoda</taxon>
        <taxon>Chelicerata</taxon>
        <taxon>Arachnida</taxon>
        <taxon>Acari</taxon>
        <taxon>Acariformes</taxon>
        <taxon>Sarcoptiformes</taxon>
        <taxon>Astigmata</taxon>
        <taxon>Psoroptidia</taxon>
        <taxon>Analgoidea</taxon>
        <taxon>Pyroglyphidae</taxon>
        <taxon>Pyroglyphinae</taxon>
        <taxon>Euroglyphus</taxon>
    </lineage>
</organism>
<dbReference type="InterPro" id="IPR009003">
    <property type="entry name" value="Peptidase_S1_PA"/>
</dbReference>
<protein>
    <recommendedName>
        <fullName evidence="1">Peptidase S1 domain-containing protein</fullName>
    </recommendedName>
</protein>
<dbReference type="Gene3D" id="2.40.10.10">
    <property type="entry name" value="Trypsin-like serine proteases"/>
    <property type="match status" value="1"/>
</dbReference>
<dbReference type="AlphaFoldDB" id="A0A1Y3BAA6"/>
<dbReference type="SUPFAM" id="SSF50494">
    <property type="entry name" value="Trypsin-like serine proteases"/>
    <property type="match status" value="1"/>
</dbReference>
<dbReference type="Pfam" id="PF00089">
    <property type="entry name" value="Trypsin"/>
    <property type="match status" value="1"/>
</dbReference>
<dbReference type="EMBL" id="MUJZ01038797">
    <property type="protein sequence ID" value="OTF76165.1"/>
    <property type="molecule type" value="Genomic_DNA"/>
</dbReference>
<accession>A0A1Y3BAA6</accession>
<comment type="caution">
    <text evidence="2">The sequence shown here is derived from an EMBL/GenBank/DDBJ whole genome shotgun (WGS) entry which is preliminary data.</text>
</comment>